<proteinExistence type="predicted"/>
<sequence length="277" mass="31755">MIFSQLKSMATVLLVPLLLGTSLVVSTREEDVFSMLLPPQSQSTLDLDSTQMLEFTRFHWIFGTGHQIIFFPKPENTLTRVVFGPNKVYSCEEDYPTGIVSVLATFDDENLIVAVYVSGSQLFFSKKGESFVRLTTKEYYYEIKQLASDYDLDISKTVTDEDVDIMESHTSTRSIYIYLPTPANKAVKVRDGEVLVWEHGEEGEYALLVEGFMSGNKQYLKIFVEGYNYTQEKHYVKTNDRYEEISPSEYENVMGSMDESRRVNRDDLWEAANGSIF</sequence>
<dbReference type="GeneID" id="94193253"/>
<name>A0AAV4LQL7_BABCB</name>
<dbReference type="EMBL" id="BPLF01000001">
    <property type="protein sequence ID" value="GIX61770.1"/>
    <property type="molecule type" value="Genomic_DNA"/>
</dbReference>
<feature type="chain" id="PRO_5043585046" evidence="1">
    <location>
        <begin position="28"/>
        <end position="277"/>
    </location>
</feature>
<organism evidence="2 3">
    <name type="scientific">Babesia caballi</name>
    <dbReference type="NCBI Taxonomy" id="5871"/>
    <lineage>
        <taxon>Eukaryota</taxon>
        <taxon>Sar</taxon>
        <taxon>Alveolata</taxon>
        <taxon>Apicomplexa</taxon>
        <taxon>Aconoidasida</taxon>
        <taxon>Piroplasmida</taxon>
        <taxon>Babesiidae</taxon>
        <taxon>Babesia</taxon>
    </lineage>
</organism>
<evidence type="ECO:0000313" key="2">
    <source>
        <dbReference type="EMBL" id="GIX61770.1"/>
    </source>
</evidence>
<reference evidence="2 3" key="1">
    <citation type="submission" date="2021-06" db="EMBL/GenBank/DDBJ databases">
        <title>Genome sequence of Babesia caballi.</title>
        <authorList>
            <person name="Yamagishi J."/>
            <person name="Kidaka T."/>
            <person name="Ochi A."/>
        </authorList>
    </citation>
    <scope>NUCLEOTIDE SEQUENCE [LARGE SCALE GENOMIC DNA]</scope>
    <source>
        <strain evidence="2">USDA-D6B2</strain>
    </source>
</reference>
<dbReference type="RefSeq" id="XP_067713841.1">
    <property type="nucleotide sequence ID" value="XM_067857740.1"/>
</dbReference>
<gene>
    <name evidence="2" type="ORF">BcabD6B2_12050</name>
</gene>
<dbReference type="Proteomes" id="UP001497744">
    <property type="component" value="Unassembled WGS sequence"/>
</dbReference>
<dbReference type="AlphaFoldDB" id="A0AAV4LQL7"/>
<protein>
    <submittedName>
        <fullName evidence="2">Signal peptide containing protein</fullName>
    </submittedName>
</protein>
<keyword evidence="3" id="KW-1185">Reference proteome</keyword>
<comment type="caution">
    <text evidence="2">The sequence shown here is derived from an EMBL/GenBank/DDBJ whole genome shotgun (WGS) entry which is preliminary data.</text>
</comment>
<keyword evidence="1" id="KW-0732">Signal</keyword>
<accession>A0AAV4LQL7</accession>
<feature type="signal peptide" evidence="1">
    <location>
        <begin position="1"/>
        <end position="27"/>
    </location>
</feature>
<evidence type="ECO:0000256" key="1">
    <source>
        <dbReference type="SAM" id="SignalP"/>
    </source>
</evidence>
<dbReference type="InterPro" id="IPR007480">
    <property type="entry name" value="DUF529"/>
</dbReference>
<evidence type="ECO:0000313" key="3">
    <source>
        <dbReference type="Proteomes" id="UP001497744"/>
    </source>
</evidence>
<dbReference type="Pfam" id="PF04385">
    <property type="entry name" value="FAINT"/>
    <property type="match status" value="1"/>
</dbReference>